<keyword evidence="7" id="KW-1185">Reference proteome</keyword>
<keyword evidence="2" id="KW-0328">Glycosyltransferase</keyword>
<keyword evidence="4" id="KW-0472">Membrane</keyword>
<dbReference type="Pfam" id="PF00535">
    <property type="entry name" value="Glycos_transf_2"/>
    <property type="match status" value="1"/>
</dbReference>
<dbReference type="AlphaFoldDB" id="A0A3R9NZB4"/>
<keyword evidence="4" id="KW-0812">Transmembrane</keyword>
<keyword evidence="3 6" id="KW-0808">Transferase</keyword>
<dbReference type="InterPro" id="IPR001173">
    <property type="entry name" value="Glyco_trans_2-like"/>
</dbReference>
<feature type="transmembrane region" description="Helical" evidence="4">
    <location>
        <begin position="328"/>
        <end position="347"/>
    </location>
</feature>
<evidence type="ECO:0000256" key="4">
    <source>
        <dbReference type="SAM" id="Phobius"/>
    </source>
</evidence>
<feature type="transmembrane region" description="Helical" evidence="4">
    <location>
        <begin position="353"/>
        <end position="373"/>
    </location>
</feature>
<feature type="domain" description="Glycosyltransferase 2-like" evidence="5">
    <location>
        <begin position="87"/>
        <end position="236"/>
    </location>
</feature>
<dbReference type="InterPro" id="IPR029044">
    <property type="entry name" value="Nucleotide-diphossugar_trans"/>
</dbReference>
<evidence type="ECO:0000256" key="2">
    <source>
        <dbReference type="ARBA" id="ARBA00022676"/>
    </source>
</evidence>
<gene>
    <name evidence="6" type="ORF">EI293_18270</name>
</gene>
<evidence type="ECO:0000313" key="7">
    <source>
        <dbReference type="Proteomes" id="UP000270291"/>
    </source>
</evidence>
<dbReference type="OrthoDB" id="9800276at2"/>
<dbReference type="GO" id="GO:0016757">
    <property type="term" value="F:glycosyltransferase activity"/>
    <property type="evidence" value="ECO:0007669"/>
    <property type="project" value="UniProtKB-KW"/>
</dbReference>
<dbReference type="EMBL" id="RWIU01000007">
    <property type="protein sequence ID" value="RSK40891.1"/>
    <property type="molecule type" value="Genomic_DNA"/>
</dbReference>
<sequence length="413" mass="46975">MRAASCRRNISLQLAAYGLQLLKDKGTPNAYFCRPKPRAAVSFSFSPAIWLLLAAVLVQLYYAAYYFLPFARRSPEPATGPDDEPVSVVVCAHNELENLRRLLPLILQQDYPAGFELLLIDDRSTDDTYLYVQQLTQYYPHVRLVSVARTPDGLSPKKYALTLGIKSARHERLLFTDADCIPATNQWLRYMQRGFGRPADMVLGYSAYAEEPGFLNKLIRFETLLTGAQYLSFAWRGRPYMGVGRNLAYTRPVFYQTKGFASHIRSLSGDDDLLVQDAVQHGARVAVVAEPGAHTLSEPALTWGQWWRQKRRHLSAGRQYRLADRVRIGTFIGSNLVFYGTAIGLLFSHSDWVPLATACLVRTGAILAVYYQLGRRLGERLPVMWLPFLDAVYFFYYLALGISLFLYRTLRWK</sequence>
<evidence type="ECO:0000256" key="1">
    <source>
        <dbReference type="ARBA" id="ARBA00006739"/>
    </source>
</evidence>
<feature type="transmembrane region" description="Helical" evidence="4">
    <location>
        <begin position="48"/>
        <end position="68"/>
    </location>
</feature>
<protein>
    <submittedName>
        <fullName evidence="6">Glycosyltransferase</fullName>
    </submittedName>
</protein>
<name>A0A3R9NZB4_9BACT</name>
<evidence type="ECO:0000259" key="5">
    <source>
        <dbReference type="Pfam" id="PF00535"/>
    </source>
</evidence>
<comment type="caution">
    <text evidence="6">The sequence shown here is derived from an EMBL/GenBank/DDBJ whole genome shotgun (WGS) entry which is preliminary data.</text>
</comment>
<accession>A0A3R9NZB4</accession>
<dbReference type="SUPFAM" id="SSF53448">
    <property type="entry name" value="Nucleotide-diphospho-sugar transferases"/>
    <property type="match status" value="1"/>
</dbReference>
<proteinExistence type="inferred from homology"/>
<dbReference type="PANTHER" id="PTHR43630:SF1">
    <property type="entry name" value="POLY-BETA-1,6-N-ACETYL-D-GLUCOSAMINE SYNTHASE"/>
    <property type="match status" value="1"/>
</dbReference>
<evidence type="ECO:0000313" key="6">
    <source>
        <dbReference type="EMBL" id="RSK40891.1"/>
    </source>
</evidence>
<dbReference type="PANTHER" id="PTHR43630">
    <property type="entry name" value="POLY-BETA-1,6-N-ACETYL-D-GLUCOSAMINE SYNTHASE"/>
    <property type="match status" value="1"/>
</dbReference>
<comment type="similarity">
    <text evidence="1">Belongs to the glycosyltransferase 2 family.</text>
</comment>
<keyword evidence="4" id="KW-1133">Transmembrane helix</keyword>
<evidence type="ECO:0000256" key="3">
    <source>
        <dbReference type="ARBA" id="ARBA00022679"/>
    </source>
</evidence>
<feature type="transmembrane region" description="Helical" evidence="4">
    <location>
        <begin position="385"/>
        <end position="407"/>
    </location>
</feature>
<dbReference type="Gene3D" id="3.90.550.10">
    <property type="entry name" value="Spore Coat Polysaccharide Biosynthesis Protein SpsA, Chain A"/>
    <property type="match status" value="1"/>
</dbReference>
<organism evidence="6 7">
    <name type="scientific">Hymenobacter perfusus</name>
    <dbReference type="NCBI Taxonomy" id="1236770"/>
    <lineage>
        <taxon>Bacteria</taxon>
        <taxon>Pseudomonadati</taxon>
        <taxon>Bacteroidota</taxon>
        <taxon>Cytophagia</taxon>
        <taxon>Cytophagales</taxon>
        <taxon>Hymenobacteraceae</taxon>
        <taxon>Hymenobacter</taxon>
    </lineage>
</organism>
<reference evidence="6 7" key="1">
    <citation type="submission" date="2018-12" db="EMBL/GenBank/DDBJ databases">
        <authorList>
            <person name="Feng G."/>
            <person name="Zhu H."/>
        </authorList>
    </citation>
    <scope>NUCLEOTIDE SEQUENCE [LARGE SCALE GENOMIC DNA]</scope>
    <source>
        <strain evidence="6 7">LMG 26000</strain>
    </source>
</reference>
<dbReference type="Proteomes" id="UP000270291">
    <property type="component" value="Unassembled WGS sequence"/>
</dbReference>